<organism evidence="3 4">
    <name type="scientific">Chara braunii</name>
    <name type="common">Braun's stonewort</name>
    <dbReference type="NCBI Taxonomy" id="69332"/>
    <lineage>
        <taxon>Eukaryota</taxon>
        <taxon>Viridiplantae</taxon>
        <taxon>Streptophyta</taxon>
        <taxon>Charophyceae</taxon>
        <taxon>Charales</taxon>
        <taxon>Characeae</taxon>
        <taxon>Chara</taxon>
    </lineage>
</organism>
<accession>A0A388M684</accession>
<feature type="compositionally biased region" description="Polar residues" evidence="1">
    <location>
        <begin position="321"/>
        <end position="332"/>
    </location>
</feature>
<dbReference type="OrthoDB" id="416119at2759"/>
<name>A0A388M684_CHABU</name>
<feature type="region of interest" description="Disordered" evidence="1">
    <location>
        <begin position="1"/>
        <end position="25"/>
    </location>
</feature>
<feature type="compositionally biased region" description="Polar residues" evidence="1">
    <location>
        <begin position="592"/>
        <end position="604"/>
    </location>
</feature>
<dbReference type="Gramene" id="GBG90094">
    <property type="protein sequence ID" value="GBG90094"/>
    <property type="gene ID" value="CBR_g50187"/>
</dbReference>
<dbReference type="PROSITE" id="PS50878">
    <property type="entry name" value="RT_POL"/>
    <property type="match status" value="1"/>
</dbReference>
<feature type="region of interest" description="Disordered" evidence="1">
    <location>
        <begin position="643"/>
        <end position="687"/>
    </location>
</feature>
<sequence>MMAEHNSARRDGPPPPSATGGASTSVRESVEKCYTLGVCPKNALLGEVVEDREGKRFVVNEQVNAVKEAWLKEHTVIVTFQGEARQLSRQVKEDLVRAYEDGWGVSKLFGPVVERGRVKFEGANVVSYVAHSKDIASWLLRQQELKIKLKEGEEYVMTFKPWRPLQELKEIRLQEAETKFWIMALGVPLDAYFYLHSAVQGVFGEVLLMHAPEHDSSRPKLMNIKFDMALETRDKVDDVLTIQSPTGERWKVEIASPYTDWCRRCRWYFHSEENCPRARQGEGGAAPGRRAGGHKIRFSQHQLRQERQVPAPQATAARPAVNQQGPAPSGTQAHDPRWADQMASDEVQQPDRELRGRGELVRSGGIGLGERDLNQVSSALGGGLDEAVLRETRGLTGYCHPSYGGAANAMGFDDGYLQGRGVEWIPPDHLGDHYAGPTWQDRMEWQAGTLTGEREHPPFGNIQWQDACWGLDSQDVRRSRMEQQNQDLYGIPPPAPLYPTPRYQYNWRDLVPQSRDAQSRGAGSSWRVDRPGPSRLGRRSTSSDWRDPARAGGGESREGYWRARGRQETHGLGGGAGQERCASHRDTRQDSQGRLQENRGNLNLIQEEAGGKEKTAKDLSRSSTSSLSRVKWGSEWYNNERISEHSEGERSSMLSSAASKKTDREEIREANPVSQAQDRRADTLHKSQAEKVQRRLVPLLCTMANDGAYFLALAQPDGSPLLPSVDVEQAPTPSVIINSTKVIYGQHVPICLIPRSTMVSLIVESGDRFYKLYFPLLDARVSSELADSLTQAGVRWEDSRDSFQEPADWLDSGLAIASGVLDVCSRILAKSRNVKEALCKRRVEEAEERMEGHPISAMVWAAERERRLDEWDKLQLEKQKRWSDLLKEKGIETYDQMTRETFQKLQPHRACQQTVELRHPFDESAPNASTASCMLHYTKLYYEDILTSRRPQDDPTADLSGESDMWEDTSVKLTESAKLDLDRPSEDMNTAVLLLDLEKTYDKVGWPFVFTTLKKMGFGSSFCKWAVAMYTYSTSSVMINGHISSSFKLSRSLRQGCPLAPLLFVLQMEVVLNRIRRNPMIQGLRLHSGTQCKVKALADDLFVISKNSRESLGALKGVLAEYSTLAEATVNWSKSVYLLPMQFELAVHWGMKRVKEGEEERFLGVLVSLQVGVSAQGLLLQQRVTARLRMWGLVWHLSVIGQALVANVALFSIMWFVTSVRKISESVWRVIKGLVARFIWKPRAKEGEGCLVKVAWDLLTFPRDEGGLNLVDPAKRNQAQLSMWLHKVANAQTKEHWIELAEQILMKEWKLSRPQDAWCCFFIPSFCRKKVKSRFWKEVIRAWNSLPPEGRSEPATKEEIQAQLLFENPRIVKADGDWFKADDSTGSFGAAWVRKGLVTIGDLWNSLLGTWRTVPELLESLHPLRNVEAHRNQLLEAIPEEWRHLLGPEGVDPVGTWYVSANEGTVEVWKVLEILSSGFRRVQCWSDHHHSSELRLLEEKVVRSWDNPPQARVVETGGSSEHRKKWVWVGQTPLRKLCVDPEAWYWHSGEAPRPHLRLSEYSVAMGYKLRLRRSNKPSPTDVAIRRWQAITTEDLSGAGQSFRNLWDTLSKLPNGKQVSILWMMSILVTPSAVWLTSRGLQVELKCPRCSWPFESTRHLWWECPASRRIWKWWEWHWARFGDPRVCWDEKWVLFGFLETGMGICCPGGEGPALRDHLERQE</sequence>
<feature type="region of interest" description="Disordered" evidence="1">
    <location>
        <begin position="479"/>
        <end position="502"/>
    </location>
</feature>
<protein>
    <recommendedName>
        <fullName evidence="2">Reverse transcriptase domain-containing protein</fullName>
    </recommendedName>
</protein>
<evidence type="ECO:0000313" key="4">
    <source>
        <dbReference type="Proteomes" id="UP000265515"/>
    </source>
</evidence>
<feature type="compositionally biased region" description="Basic and acidic residues" evidence="1">
    <location>
        <begin position="609"/>
        <end position="620"/>
    </location>
</feature>
<reference evidence="3 4" key="1">
    <citation type="journal article" date="2018" name="Cell">
        <title>The Chara Genome: Secondary Complexity and Implications for Plant Terrestrialization.</title>
        <authorList>
            <person name="Nishiyama T."/>
            <person name="Sakayama H."/>
            <person name="Vries J.D."/>
            <person name="Buschmann H."/>
            <person name="Saint-Marcoux D."/>
            <person name="Ullrich K.K."/>
            <person name="Haas F.B."/>
            <person name="Vanderstraeten L."/>
            <person name="Becker D."/>
            <person name="Lang D."/>
            <person name="Vosolsobe S."/>
            <person name="Rombauts S."/>
            <person name="Wilhelmsson P.K.I."/>
            <person name="Janitza P."/>
            <person name="Kern R."/>
            <person name="Heyl A."/>
            <person name="Rumpler F."/>
            <person name="Villalobos L.I.A.C."/>
            <person name="Clay J.M."/>
            <person name="Skokan R."/>
            <person name="Toyoda A."/>
            <person name="Suzuki Y."/>
            <person name="Kagoshima H."/>
            <person name="Schijlen E."/>
            <person name="Tajeshwar N."/>
            <person name="Catarino B."/>
            <person name="Hetherington A.J."/>
            <person name="Saltykova A."/>
            <person name="Bonnot C."/>
            <person name="Breuninger H."/>
            <person name="Symeonidi A."/>
            <person name="Radhakrishnan G.V."/>
            <person name="Van Nieuwerburgh F."/>
            <person name="Deforce D."/>
            <person name="Chang C."/>
            <person name="Karol K.G."/>
            <person name="Hedrich R."/>
            <person name="Ulvskov P."/>
            <person name="Glockner G."/>
            <person name="Delwiche C.F."/>
            <person name="Petrasek J."/>
            <person name="Van de Peer Y."/>
            <person name="Friml J."/>
            <person name="Beilby M."/>
            <person name="Dolan L."/>
            <person name="Kohara Y."/>
            <person name="Sugano S."/>
            <person name="Fujiyama A."/>
            <person name="Delaux P.-M."/>
            <person name="Quint M."/>
            <person name="TheiBen G."/>
            <person name="Hagemann M."/>
            <person name="Harholt J."/>
            <person name="Dunand C."/>
            <person name="Zachgo S."/>
            <person name="Langdale J."/>
            <person name="Maumus F."/>
            <person name="Straeten D.V.D."/>
            <person name="Gould S.B."/>
            <person name="Rensing S.A."/>
        </authorList>
    </citation>
    <scope>NUCLEOTIDE SEQUENCE [LARGE SCALE GENOMIC DNA]</scope>
    <source>
        <strain evidence="3 4">S276</strain>
    </source>
</reference>
<dbReference type="PANTHER" id="PTHR31635">
    <property type="entry name" value="REVERSE TRANSCRIPTASE DOMAIN-CONTAINING PROTEIN-RELATED"/>
    <property type="match status" value="1"/>
</dbReference>
<feature type="region of interest" description="Disordered" evidence="1">
    <location>
        <begin position="301"/>
        <end position="357"/>
    </location>
</feature>
<feature type="compositionally biased region" description="Basic and acidic residues" evidence="1">
    <location>
        <begin position="581"/>
        <end position="591"/>
    </location>
</feature>
<comment type="caution">
    <text evidence="3">The sequence shown here is derived from an EMBL/GenBank/DDBJ whole genome shotgun (WGS) entry which is preliminary data.</text>
</comment>
<feature type="compositionally biased region" description="Basic and acidic residues" evidence="1">
    <location>
        <begin position="1"/>
        <end position="12"/>
    </location>
</feature>
<feature type="compositionally biased region" description="Basic and acidic residues" evidence="1">
    <location>
        <begin position="544"/>
        <end position="569"/>
    </location>
</feature>
<dbReference type="Proteomes" id="UP000265515">
    <property type="component" value="Unassembled WGS sequence"/>
</dbReference>
<dbReference type="PANTHER" id="PTHR31635:SF196">
    <property type="entry name" value="REVERSE TRANSCRIPTASE DOMAIN-CONTAINING PROTEIN-RELATED"/>
    <property type="match status" value="1"/>
</dbReference>
<feature type="compositionally biased region" description="Basic and acidic residues" evidence="1">
    <location>
        <begin position="660"/>
        <end position="669"/>
    </location>
</feature>
<keyword evidence="4" id="KW-1185">Reference proteome</keyword>
<feature type="compositionally biased region" description="Basic and acidic residues" evidence="1">
    <location>
        <begin position="677"/>
        <end position="687"/>
    </location>
</feature>
<dbReference type="EMBL" id="BFEA01000786">
    <property type="protein sequence ID" value="GBG90094.1"/>
    <property type="molecule type" value="Genomic_DNA"/>
</dbReference>
<dbReference type="InterPro" id="IPR000477">
    <property type="entry name" value="RT_dom"/>
</dbReference>
<feature type="region of interest" description="Disordered" evidence="1">
    <location>
        <begin position="514"/>
        <end position="625"/>
    </location>
</feature>
<gene>
    <name evidence="3" type="ORF">CBR_g50187</name>
</gene>
<evidence type="ECO:0000256" key="1">
    <source>
        <dbReference type="SAM" id="MobiDB-lite"/>
    </source>
</evidence>
<evidence type="ECO:0000259" key="2">
    <source>
        <dbReference type="PROSITE" id="PS50878"/>
    </source>
</evidence>
<feature type="domain" description="Reverse transcriptase" evidence="2">
    <location>
        <begin position="839"/>
        <end position="1167"/>
    </location>
</feature>
<evidence type="ECO:0000313" key="3">
    <source>
        <dbReference type="EMBL" id="GBG90094.1"/>
    </source>
</evidence>
<dbReference type="Pfam" id="PF00078">
    <property type="entry name" value="RVT_1"/>
    <property type="match status" value="1"/>
</dbReference>
<proteinExistence type="predicted"/>